<evidence type="ECO:0000313" key="3">
    <source>
        <dbReference type="EMBL" id="WGS65875.1"/>
    </source>
</evidence>
<dbReference type="Gene3D" id="3.40.1350.10">
    <property type="match status" value="1"/>
</dbReference>
<evidence type="ECO:0000313" key="4">
    <source>
        <dbReference type="Proteomes" id="UP001232493"/>
    </source>
</evidence>
<proteinExistence type="predicted"/>
<dbReference type="InterPro" id="IPR009362">
    <property type="entry name" value="YhcG_C"/>
</dbReference>
<gene>
    <name evidence="3" type="ORF">JRV97_04810</name>
</gene>
<name>A0ABY8PTE8_9BACT</name>
<dbReference type="InterPro" id="IPR041527">
    <property type="entry name" value="YhcG_N"/>
</dbReference>
<dbReference type="RefSeq" id="WP_281000725.1">
    <property type="nucleotide sequence ID" value="NZ_CP069362.1"/>
</dbReference>
<dbReference type="Pfam" id="PF17761">
    <property type="entry name" value="DUF1016_N"/>
    <property type="match status" value="1"/>
</dbReference>
<reference evidence="3 4" key="1">
    <citation type="submission" date="2021-02" db="EMBL/GenBank/DDBJ databases">
        <title>Characterization of Marinitoga sp. nov. str. BP5-C20A.</title>
        <authorList>
            <person name="Erauso G."/>
            <person name="Postec A."/>
        </authorList>
    </citation>
    <scope>NUCLEOTIDE SEQUENCE [LARGE SCALE GENOMIC DNA]</scope>
    <source>
        <strain evidence="3 4">BP5-C20A</strain>
    </source>
</reference>
<dbReference type="InterPro" id="IPR011856">
    <property type="entry name" value="tRNA_endonuc-like_dom_sf"/>
</dbReference>
<feature type="domain" description="YhcG PDDEXK nuclease" evidence="1">
    <location>
        <begin position="189"/>
        <end position="343"/>
    </location>
</feature>
<evidence type="ECO:0000259" key="1">
    <source>
        <dbReference type="Pfam" id="PF06250"/>
    </source>
</evidence>
<dbReference type="InterPro" id="IPR053148">
    <property type="entry name" value="PD-DEXK-like_domain"/>
</dbReference>
<organism evidence="3 4">
    <name type="scientific">Marinitoga aeolica</name>
    <dbReference type="NCBI Taxonomy" id="2809031"/>
    <lineage>
        <taxon>Bacteria</taxon>
        <taxon>Thermotogati</taxon>
        <taxon>Thermotogota</taxon>
        <taxon>Thermotogae</taxon>
        <taxon>Petrotogales</taxon>
        <taxon>Petrotogaceae</taxon>
        <taxon>Marinitoga</taxon>
    </lineage>
</organism>
<sequence length="363" mass="42745">MSDLLKDNDYANWLKDLKKKFREAQLKAAVKVNSELLNFYWDLGKEIVEKQKEEKWGTKFLERLSKDLMSEFPDVKGFSLRNLKYIRQWYLFWNKVNEIGQQVVARFEIEKKLQIIELITQIPWGHNLTIISKCKAPEEALFYVKKTIENGWSRNVLTHQIESNLYERTGKAITNFETTLPAIQSDLAKETLKDPYCFDFLTIKEDYNEKELEDDLLNHLTKFLLELGNGFSFLGRQYKLEIGEDEFYIDLLFYHVKLHSYVVVELKTGKFKPEYAGKLNFYVSAVDNILKTEMDNPTIGLLICKSKNNTVVEYSLRDISKPIGVTEYKITKDLPKEYKSSLPEIEEIEEELSMIEKKKKHKL</sequence>
<feature type="domain" description="YhcG N-terminal" evidence="2">
    <location>
        <begin position="17"/>
        <end position="168"/>
    </location>
</feature>
<keyword evidence="4" id="KW-1185">Reference proteome</keyword>
<protein>
    <submittedName>
        <fullName evidence="3">DUF1016 family protein</fullName>
    </submittedName>
</protein>
<accession>A0ABY8PTE8</accession>
<dbReference type="Proteomes" id="UP001232493">
    <property type="component" value="Chromosome"/>
</dbReference>
<dbReference type="Pfam" id="PF06250">
    <property type="entry name" value="YhcG_C"/>
    <property type="match status" value="1"/>
</dbReference>
<dbReference type="PANTHER" id="PTHR30547">
    <property type="entry name" value="UNCHARACTERIZED PROTEIN YHCG-RELATED"/>
    <property type="match status" value="1"/>
</dbReference>
<evidence type="ECO:0000259" key="2">
    <source>
        <dbReference type="Pfam" id="PF17761"/>
    </source>
</evidence>
<dbReference type="PANTHER" id="PTHR30547:SF0">
    <property type="entry name" value="BLR8175 PROTEIN"/>
    <property type="match status" value="1"/>
</dbReference>
<dbReference type="EMBL" id="CP069362">
    <property type="protein sequence ID" value="WGS65875.1"/>
    <property type="molecule type" value="Genomic_DNA"/>
</dbReference>